<keyword evidence="4" id="KW-0636">Prenylation</keyword>
<dbReference type="PROSITE" id="PS50846">
    <property type="entry name" value="HMA_2"/>
    <property type="match status" value="1"/>
</dbReference>
<dbReference type="GO" id="GO:0046872">
    <property type="term" value="F:metal ion binding"/>
    <property type="evidence" value="ECO:0007669"/>
    <property type="project" value="UniProtKB-KW"/>
</dbReference>
<evidence type="ECO:0000256" key="2">
    <source>
        <dbReference type="ARBA" id="ARBA00022723"/>
    </source>
</evidence>
<protein>
    <submittedName>
        <fullName evidence="7">Metal ion binding protein, putative</fullName>
    </submittedName>
</protein>
<evidence type="ECO:0000256" key="1">
    <source>
        <dbReference type="ARBA" id="ARBA00022481"/>
    </source>
</evidence>
<keyword evidence="8" id="KW-1185">Reference proteome</keyword>
<evidence type="ECO:0000256" key="5">
    <source>
        <dbReference type="ARBA" id="ARBA00024045"/>
    </source>
</evidence>
<dbReference type="Proteomes" id="UP000008311">
    <property type="component" value="Unassembled WGS sequence"/>
</dbReference>
<dbReference type="PANTHER" id="PTHR45811">
    <property type="entry name" value="COPPER TRANSPORT PROTEIN FAMILY-RELATED"/>
    <property type="match status" value="1"/>
</dbReference>
<evidence type="ECO:0000259" key="6">
    <source>
        <dbReference type="PROSITE" id="PS50846"/>
    </source>
</evidence>
<name>B9SP94_RICCO</name>
<dbReference type="Gene3D" id="3.30.70.100">
    <property type="match status" value="1"/>
</dbReference>
<dbReference type="AlphaFoldDB" id="B9SP94"/>
<dbReference type="PANTHER" id="PTHR45811:SF33">
    <property type="entry name" value="HEAVY METAL-ASSOCIATED ISOPRENYLATED PLANT PROTEIN 2-RELATED"/>
    <property type="match status" value="1"/>
</dbReference>
<gene>
    <name evidence="7" type="ORF">RCOM_0588730</name>
</gene>
<dbReference type="Pfam" id="PF00403">
    <property type="entry name" value="HMA"/>
    <property type="match status" value="1"/>
</dbReference>
<reference evidence="8" key="1">
    <citation type="journal article" date="2010" name="Nat. Biotechnol.">
        <title>Draft genome sequence of the oilseed species Ricinus communis.</title>
        <authorList>
            <person name="Chan A.P."/>
            <person name="Crabtree J."/>
            <person name="Zhao Q."/>
            <person name="Lorenzi H."/>
            <person name="Orvis J."/>
            <person name="Puiu D."/>
            <person name="Melake-Berhan A."/>
            <person name="Jones K.M."/>
            <person name="Redman J."/>
            <person name="Chen G."/>
            <person name="Cahoon E.B."/>
            <person name="Gedil M."/>
            <person name="Stanke M."/>
            <person name="Haas B.J."/>
            <person name="Wortman J.R."/>
            <person name="Fraser-Liggett C.M."/>
            <person name="Ravel J."/>
            <person name="Rabinowicz P.D."/>
        </authorList>
    </citation>
    <scope>NUCLEOTIDE SEQUENCE [LARGE SCALE GENOMIC DNA]</scope>
    <source>
        <strain evidence="8">cv. Hale</strain>
    </source>
</reference>
<sequence length="93" mass="10145">MEVLKSVAKLEGINEMSVNSEKGELTVIGNVDAVLLTKQLRKTNKMAQIISVGPPKKEPAKDEKQKPLPPCCKQCQLLVVGFAPYEPPLCSIL</sequence>
<dbReference type="InterPro" id="IPR006121">
    <property type="entry name" value="HMA_dom"/>
</dbReference>
<dbReference type="InterPro" id="IPR051863">
    <property type="entry name" value="HIPP"/>
</dbReference>
<dbReference type="eggNOG" id="KOG1603">
    <property type="taxonomic scope" value="Eukaryota"/>
</dbReference>
<proteinExistence type="inferred from homology"/>
<dbReference type="EMBL" id="EQ974064">
    <property type="protein sequence ID" value="EEF34565.1"/>
    <property type="molecule type" value="Genomic_DNA"/>
</dbReference>
<keyword evidence="2" id="KW-0479">Metal-binding</keyword>
<dbReference type="FunCoup" id="B9SP94">
    <property type="interactions" value="35"/>
</dbReference>
<evidence type="ECO:0000313" key="8">
    <source>
        <dbReference type="Proteomes" id="UP000008311"/>
    </source>
</evidence>
<dbReference type="STRING" id="3988.B9SP94"/>
<evidence type="ECO:0000313" key="7">
    <source>
        <dbReference type="EMBL" id="EEF34565.1"/>
    </source>
</evidence>
<keyword evidence="3" id="KW-0449">Lipoprotein</keyword>
<accession>B9SP94</accession>
<dbReference type="InParanoid" id="B9SP94"/>
<evidence type="ECO:0000256" key="4">
    <source>
        <dbReference type="ARBA" id="ARBA00023289"/>
    </source>
</evidence>
<evidence type="ECO:0000256" key="3">
    <source>
        <dbReference type="ARBA" id="ARBA00023288"/>
    </source>
</evidence>
<feature type="domain" description="HMA" evidence="6">
    <location>
        <begin position="1"/>
        <end position="52"/>
    </location>
</feature>
<keyword evidence="1" id="KW-0488">Methylation</keyword>
<organism evidence="7 8">
    <name type="scientific">Ricinus communis</name>
    <name type="common">Castor bean</name>
    <dbReference type="NCBI Taxonomy" id="3988"/>
    <lineage>
        <taxon>Eukaryota</taxon>
        <taxon>Viridiplantae</taxon>
        <taxon>Streptophyta</taxon>
        <taxon>Embryophyta</taxon>
        <taxon>Tracheophyta</taxon>
        <taxon>Spermatophyta</taxon>
        <taxon>Magnoliopsida</taxon>
        <taxon>eudicotyledons</taxon>
        <taxon>Gunneridae</taxon>
        <taxon>Pentapetalae</taxon>
        <taxon>rosids</taxon>
        <taxon>fabids</taxon>
        <taxon>Malpighiales</taxon>
        <taxon>Euphorbiaceae</taxon>
        <taxon>Acalyphoideae</taxon>
        <taxon>Acalypheae</taxon>
        <taxon>Ricinus</taxon>
    </lineage>
</organism>
<comment type="similarity">
    <text evidence="5">Belongs to the HIPP family.</text>
</comment>